<evidence type="ECO:0000259" key="2">
    <source>
        <dbReference type="Pfam" id="PF03544"/>
    </source>
</evidence>
<dbReference type="AlphaFoldDB" id="A0AAE4FNY4"/>
<dbReference type="Proteomes" id="UP001268256">
    <property type="component" value="Unassembled WGS sequence"/>
</dbReference>
<feature type="compositionally biased region" description="Polar residues" evidence="1">
    <location>
        <begin position="158"/>
        <end position="172"/>
    </location>
</feature>
<dbReference type="GO" id="GO:0055085">
    <property type="term" value="P:transmembrane transport"/>
    <property type="evidence" value="ECO:0007669"/>
    <property type="project" value="InterPro"/>
</dbReference>
<evidence type="ECO:0000256" key="1">
    <source>
        <dbReference type="SAM" id="MobiDB-lite"/>
    </source>
</evidence>
<dbReference type="Pfam" id="PF03544">
    <property type="entry name" value="TonB_C"/>
    <property type="match status" value="1"/>
</dbReference>
<feature type="region of interest" description="Disordered" evidence="1">
    <location>
        <begin position="126"/>
        <end position="172"/>
    </location>
</feature>
<feature type="compositionally biased region" description="Low complexity" evidence="1">
    <location>
        <begin position="300"/>
        <end position="317"/>
    </location>
</feature>
<dbReference type="InterPro" id="IPR037682">
    <property type="entry name" value="TonB_C"/>
</dbReference>
<protein>
    <submittedName>
        <fullName evidence="3">Energy transducer TonB</fullName>
    </submittedName>
</protein>
<reference evidence="4" key="1">
    <citation type="submission" date="2023-07" db="EMBL/GenBank/DDBJ databases">
        <authorList>
            <person name="Luz R."/>
            <person name="Cordeiro R."/>
            <person name="Fonseca A."/>
            <person name="Goncalves V."/>
        </authorList>
    </citation>
    <scope>NUCLEOTIDE SEQUENCE [LARGE SCALE GENOMIC DNA]</scope>
    <source>
        <strain evidence="4">BACA0444</strain>
    </source>
</reference>
<evidence type="ECO:0000313" key="4">
    <source>
        <dbReference type="Proteomes" id="UP001268256"/>
    </source>
</evidence>
<dbReference type="PRINTS" id="PR01217">
    <property type="entry name" value="PRICHEXTENSN"/>
</dbReference>
<dbReference type="SUPFAM" id="SSF74653">
    <property type="entry name" value="TolA/TonB C-terminal domain"/>
    <property type="match status" value="1"/>
</dbReference>
<dbReference type="RefSeq" id="WP_322876759.1">
    <property type="nucleotide sequence ID" value="NZ_JAVMIP010000001.1"/>
</dbReference>
<name>A0AAE4FNY4_9CYAN</name>
<accession>A0AAE4FNY4</accession>
<dbReference type="Gene3D" id="3.30.1150.10">
    <property type="match status" value="1"/>
</dbReference>
<feature type="region of interest" description="Disordered" evidence="1">
    <location>
        <begin position="292"/>
        <end position="359"/>
    </location>
</feature>
<organism evidence="3 4">
    <name type="scientific">Pseudocalidococcus azoricus BACA0444</name>
    <dbReference type="NCBI Taxonomy" id="2918990"/>
    <lineage>
        <taxon>Bacteria</taxon>
        <taxon>Bacillati</taxon>
        <taxon>Cyanobacteriota</taxon>
        <taxon>Cyanophyceae</taxon>
        <taxon>Acaryochloridales</taxon>
        <taxon>Thermosynechococcaceae</taxon>
        <taxon>Pseudocalidococcus</taxon>
        <taxon>Pseudocalidococcus azoricus</taxon>
    </lineage>
</organism>
<sequence>MLPGPLQDPHRLGLIASLGFHGLLFLTVFIPTPPERSPEIAETVDLVTLSPTQTALLPSLTPLVPDELPNLSQTIAGLGEEFALPPISFDALPPLPPLPALTPLPSFSQLPPPIYAPFPSVVTRPRLSQSPPLPPTIRTLPDGPSDVAVAPDLVAPSPNETPNAVTSPTDDQQALSGLSRWISQARSSINGAVISLNFTAKLEPPYPAGACADQLQGRVAVAVLITPEGRLASTSAASGFSQNPQLIRSSGHGVLDQVAVRTVAAQSFPSGGQYQALLYTLDFVYNPAVCGQPPRPASPTSPEASPTPTVSPSIAPTPTTPPLPAAENQLVPSPPPAETTPTPEASPTPQTSPTENNPN</sequence>
<dbReference type="EMBL" id="JAVMIP010000001">
    <property type="protein sequence ID" value="MDS3859430.1"/>
    <property type="molecule type" value="Genomic_DNA"/>
</dbReference>
<gene>
    <name evidence="3" type="ORF">RIF25_01285</name>
</gene>
<keyword evidence="4" id="KW-1185">Reference proteome</keyword>
<feature type="domain" description="TonB C-terminal" evidence="2">
    <location>
        <begin position="203"/>
        <end position="276"/>
    </location>
</feature>
<evidence type="ECO:0000313" key="3">
    <source>
        <dbReference type="EMBL" id="MDS3859430.1"/>
    </source>
</evidence>
<proteinExistence type="predicted"/>
<comment type="caution">
    <text evidence="3">The sequence shown here is derived from an EMBL/GenBank/DDBJ whole genome shotgun (WGS) entry which is preliminary data.</text>
</comment>
<feature type="compositionally biased region" description="Low complexity" evidence="1">
    <location>
        <begin position="339"/>
        <end position="359"/>
    </location>
</feature>